<evidence type="ECO:0000313" key="4">
    <source>
        <dbReference type="EMBL" id="MFC7058032.1"/>
    </source>
</evidence>
<dbReference type="Gene3D" id="3.30.565.10">
    <property type="entry name" value="Histidine kinase-like ATPase, C-terminal domain"/>
    <property type="match status" value="1"/>
</dbReference>
<evidence type="ECO:0000313" key="5">
    <source>
        <dbReference type="Proteomes" id="UP001596445"/>
    </source>
</evidence>
<dbReference type="InterPro" id="IPR004358">
    <property type="entry name" value="Sig_transdc_His_kin-like_C"/>
</dbReference>
<dbReference type="CDD" id="cd00130">
    <property type="entry name" value="PAS"/>
    <property type="match status" value="2"/>
</dbReference>
<dbReference type="Proteomes" id="UP001596445">
    <property type="component" value="Unassembled WGS sequence"/>
</dbReference>
<dbReference type="InterPro" id="IPR001610">
    <property type="entry name" value="PAC"/>
</dbReference>
<dbReference type="PROSITE" id="PS50113">
    <property type="entry name" value="PAC"/>
    <property type="match status" value="3"/>
</dbReference>
<dbReference type="Pfam" id="PF02518">
    <property type="entry name" value="HATPase_c"/>
    <property type="match status" value="1"/>
</dbReference>
<dbReference type="Gene3D" id="3.30.450.20">
    <property type="entry name" value="PAS domain"/>
    <property type="match status" value="3"/>
</dbReference>
<dbReference type="InterPro" id="IPR035965">
    <property type="entry name" value="PAS-like_dom_sf"/>
</dbReference>
<sequence>METANATPSRYVRAEDQNSIDRLLEAIHDLTDTRGPPTGLRGDVSASAIVQQLPTAAFVLNDQHEVTCWNEACADLLEFDPTKVLGTTRSSEVFYNTDRPVLADLVLEEADAEEISQWYDEWYERSYGENTYVGEDYFPDLDIWLRFAAAPLKDTDGNIVGALETLEEITEYKQREHELERYETIVEASGDPVYTLDEQGTFTFVNDNVAELTGYEKNELLGHDVSRVLDERTIKRTNRYISELFRTDKQRITVEMDIITAEGERRTCENHIAVLPSDNGRHGTVGVLRDISDRKEREQELRRFENAVSHAGHTIMITNTDGRIESVNPAFEETTGYEAAEAIGQTPSILTSGEHDEAFYRDLWETILDGEVWEGEITNERKNGERFVARETVAPITDRDGQIQGFVSIQDDITARRLREQQLSVFHRVLRHTLRNKGTAIKGHTDLLRHQATDENRREKLNVIQETVEDLIEISEKAHHVRQIVADALNDTTDSELLPSLKRMTAQLSSIYPEAEVILEETTAGQPNIDSRATHALRELIKNGIRHSDAATPRVTITVSATSATTTVTIVDNGPGIPEGEQQVLKSGTETPLEHSSGLGLWFAHWLIHYVGGDIDICADDSGTAITVSLPSGDR</sequence>
<comment type="caution">
    <text evidence="4">The sequence shown here is derived from an EMBL/GenBank/DDBJ whole genome shotgun (WGS) entry which is preliminary data.</text>
</comment>
<organism evidence="4 5">
    <name type="scientific">Halovenus salina</name>
    <dbReference type="NCBI Taxonomy" id="1510225"/>
    <lineage>
        <taxon>Archaea</taxon>
        <taxon>Methanobacteriati</taxon>
        <taxon>Methanobacteriota</taxon>
        <taxon>Stenosarchaea group</taxon>
        <taxon>Halobacteria</taxon>
        <taxon>Halobacteriales</taxon>
        <taxon>Haloarculaceae</taxon>
        <taxon>Halovenus</taxon>
    </lineage>
</organism>
<dbReference type="AlphaFoldDB" id="A0ABD5VZ58"/>
<dbReference type="SMART" id="SM00091">
    <property type="entry name" value="PAS"/>
    <property type="match status" value="3"/>
</dbReference>
<dbReference type="PROSITE" id="PS50109">
    <property type="entry name" value="HIS_KIN"/>
    <property type="match status" value="1"/>
</dbReference>
<name>A0ABD5VZ58_9EURY</name>
<dbReference type="PANTHER" id="PTHR44757:SF2">
    <property type="entry name" value="BIOFILM ARCHITECTURE MAINTENANCE PROTEIN MBAA"/>
    <property type="match status" value="1"/>
</dbReference>
<dbReference type="SUPFAM" id="SSF55785">
    <property type="entry name" value="PYP-like sensor domain (PAS domain)"/>
    <property type="match status" value="3"/>
</dbReference>
<dbReference type="InterPro" id="IPR000014">
    <property type="entry name" value="PAS"/>
</dbReference>
<evidence type="ECO:0000259" key="3">
    <source>
        <dbReference type="PROSITE" id="PS50113"/>
    </source>
</evidence>
<evidence type="ECO:0000259" key="2">
    <source>
        <dbReference type="PROSITE" id="PS50112"/>
    </source>
</evidence>
<feature type="domain" description="PAC" evidence="3">
    <location>
        <begin position="373"/>
        <end position="425"/>
    </location>
</feature>
<dbReference type="Pfam" id="PF00989">
    <property type="entry name" value="PAS"/>
    <property type="match status" value="2"/>
</dbReference>
<dbReference type="InterPro" id="IPR052155">
    <property type="entry name" value="Biofilm_reg_signaling"/>
</dbReference>
<feature type="domain" description="PAS" evidence="2">
    <location>
        <begin position="49"/>
        <end position="114"/>
    </location>
</feature>
<dbReference type="InterPro" id="IPR003594">
    <property type="entry name" value="HATPase_dom"/>
</dbReference>
<dbReference type="InterPro" id="IPR036890">
    <property type="entry name" value="HATPase_C_sf"/>
</dbReference>
<protein>
    <submittedName>
        <fullName evidence="4">PAS domain S-box protein</fullName>
    </submittedName>
</protein>
<feature type="domain" description="PAS" evidence="2">
    <location>
        <begin position="300"/>
        <end position="371"/>
    </location>
</feature>
<keyword evidence="5" id="KW-1185">Reference proteome</keyword>
<feature type="domain" description="PAC" evidence="3">
    <location>
        <begin position="252"/>
        <end position="303"/>
    </location>
</feature>
<accession>A0ABD5VZ58</accession>
<dbReference type="InterPro" id="IPR005467">
    <property type="entry name" value="His_kinase_dom"/>
</dbReference>
<dbReference type="CDD" id="cd00075">
    <property type="entry name" value="HATPase"/>
    <property type="match status" value="1"/>
</dbReference>
<dbReference type="SUPFAM" id="SSF55874">
    <property type="entry name" value="ATPase domain of HSP90 chaperone/DNA topoisomerase II/histidine kinase"/>
    <property type="match status" value="1"/>
</dbReference>
<evidence type="ECO:0000259" key="1">
    <source>
        <dbReference type="PROSITE" id="PS50109"/>
    </source>
</evidence>
<dbReference type="SMART" id="SM00086">
    <property type="entry name" value="PAC"/>
    <property type="match status" value="2"/>
</dbReference>
<dbReference type="Pfam" id="PF13426">
    <property type="entry name" value="PAS_9"/>
    <property type="match status" value="1"/>
</dbReference>
<gene>
    <name evidence="4" type="ORF">ACFQQG_07435</name>
</gene>
<dbReference type="PANTHER" id="PTHR44757">
    <property type="entry name" value="DIGUANYLATE CYCLASE DGCP"/>
    <property type="match status" value="1"/>
</dbReference>
<dbReference type="PROSITE" id="PS50112">
    <property type="entry name" value="PAS"/>
    <property type="match status" value="3"/>
</dbReference>
<dbReference type="SMART" id="SM00387">
    <property type="entry name" value="HATPase_c"/>
    <property type="match status" value="1"/>
</dbReference>
<dbReference type="GeneID" id="76629988"/>
<dbReference type="EMBL" id="JBHSZI010000001">
    <property type="protein sequence ID" value="MFC7058032.1"/>
    <property type="molecule type" value="Genomic_DNA"/>
</dbReference>
<dbReference type="InterPro" id="IPR013767">
    <property type="entry name" value="PAS_fold"/>
</dbReference>
<dbReference type="InterPro" id="IPR000700">
    <property type="entry name" value="PAS-assoc_C"/>
</dbReference>
<dbReference type="PRINTS" id="PR00344">
    <property type="entry name" value="BCTRLSENSOR"/>
</dbReference>
<reference evidence="4 5" key="1">
    <citation type="journal article" date="2019" name="Int. J. Syst. Evol. Microbiol.">
        <title>The Global Catalogue of Microorganisms (GCM) 10K type strain sequencing project: providing services to taxonomists for standard genome sequencing and annotation.</title>
        <authorList>
            <consortium name="The Broad Institute Genomics Platform"/>
            <consortium name="The Broad Institute Genome Sequencing Center for Infectious Disease"/>
            <person name="Wu L."/>
            <person name="Ma J."/>
        </authorList>
    </citation>
    <scope>NUCLEOTIDE SEQUENCE [LARGE SCALE GENOMIC DNA]</scope>
    <source>
        <strain evidence="4 5">JCM 30072</strain>
    </source>
</reference>
<feature type="domain" description="PAS" evidence="2">
    <location>
        <begin position="178"/>
        <end position="248"/>
    </location>
</feature>
<feature type="domain" description="PAC" evidence="3">
    <location>
        <begin position="126"/>
        <end position="181"/>
    </location>
</feature>
<proteinExistence type="predicted"/>
<dbReference type="NCBIfam" id="TIGR00229">
    <property type="entry name" value="sensory_box"/>
    <property type="match status" value="2"/>
</dbReference>
<dbReference type="RefSeq" id="WP_267163842.1">
    <property type="nucleotide sequence ID" value="NZ_CP112972.1"/>
</dbReference>
<feature type="domain" description="Histidine kinase" evidence="1">
    <location>
        <begin position="429"/>
        <end position="634"/>
    </location>
</feature>